<keyword evidence="2" id="KW-0732">Signal</keyword>
<feature type="transmembrane region" description="Helical" evidence="1">
    <location>
        <begin position="32"/>
        <end position="53"/>
    </location>
</feature>
<dbReference type="AlphaFoldDB" id="A0A3Q1BB07"/>
<keyword evidence="4" id="KW-1185">Reference proteome</keyword>
<feature type="chain" id="PRO_5043568312" evidence="2">
    <location>
        <begin position="26"/>
        <end position="116"/>
    </location>
</feature>
<dbReference type="OMA" id="FCACLGY"/>
<accession>A0A3Q1BB07</accession>
<dbReference type="PANTHER" id="PTHR36878:SF1">
    <property type="entry name" value="SMALL INTEGRAL MEMBRANE PROTEIN 30"/>
    <property type="match status" value="1"/>
</dbReference>
<reference evidence="3" key="2">
    <citation type="submission" date="2025-08" db="UniProtKB">
        <authorList>
            <consortium name="Ensembl"/>
        </authorList>
    </citation>
    <scope>IDENTIFICATION</scope>
</reference>
<evidence type="ECO:0000256" key="2">
    <source>
        <dbReference type="SAM" id="SignalP"/>
    </source>
</evidence>
<dbReference type="Ensembl" id="ENSAOCT00000018913.2">
    <property type="protein sequence ID" value="ENSAOCP00000011482.2"/>
    <property type="gene ID" value="ENSAOCG00000015780.2"/>
</dbReference>
<keyword evidence="1" id="KW-0812">Transmembrane</keyword>
<protein>
    <submittedName>
        <fullName evidence="3">Uncharacterized protein</fullName>
    </submittedName>
</protein>
<dbReference type="InterPro" id="IPR031742">
    <property type="entry name" value="DUF4730"/>
</dbReference>
<feature type="signal peptide" evidence="2">
    <location>
        <begin position="1"/>
        <end position="25"/>
    </location>
</feature>
<keyword evidence="1" id="KW-0472">Membrane</keyword>
<evidence type="ECO:0000256" key="1">
    <source>
        <dbReference type="SAM" id="Phobius"/>
    </source>
</evidence>
<reference evidence="3" key="3">
    <citation type="submission" date="2025-09" db="UniProtKB">
        <authorList>
            <consortium name="Ensembl"/>
        </authorList>
    </citation>
    <scope>IDENTIFICATION</scope>
</reference>
<proteinExistence type="predicted"/>
<dbReference type="Proteomes" id="UP001501940">
    <property type="component" value="Chromosome 21"/>
</dbReference>
<dbReference type="Pfam" id="PF15873">
    <property type="entry name" value="DUF4730"/>
    <property type="match status" value="1"/>
</dbReference>
<dbReference type="PANTHER" id="PTHR36878">
    <property type="entry name" value="SMALL INTEGRAL MEMBRANE PROTEIN 30"/>
    <property type="match status" value="1"/>
</dbReference>
<dbReference type="GeneTree" id="ENSGT01120000271982"/>
<evidence type="ECO:0000313" key="4">
    <source>
        <dbReference type="Proteomes" id="UP001501940"/>
    </source>
</evidence>
<name>A0A3Q1BB07_AMPOC</name>
<reference evidence="3 4" key="1">
    <citation type="submission" date="2022-01" db="EMBL/GenBank/DDBJ databases">
        <title>A chromosome-scale genome assembly of the false clownfish, Amphiprion ocellaris.</title>
        <authorList>
            <person name="Ryu T."/>
        </authorList>
    </citation>
    <scope>NUCLEOTIDE SEQUENCE [LARGE SCALE GENOMIC DNA]</scope>
</reference>
<organism evidence="3 4">
    <name type="scientific">Amphiprion ocellaris</name>
    <name type="common">Clown anemonefish</name>
    <dbReference type="NCBI Taxonomy" id="80972"/>
    <lineage>
        <taxon>Eukaryota</taxon>
        <taxon>Metazoa</taxon>
        <taxon>Chordata</taxon>
        <taxon>Craniata</taxon>
        <taxon>Vertebrata</taxon>
        <taxon>Euteleostomi</taxon>
        <taxon>Actinopterygii</taxon>
        <taxon>Neopterygii</taxon>
        <taxon>Teleostei</taxon>
        <taxon>Neoteleostei</taxon>
        <taxon>Acanthomorphata</taxon>
        <taxon>Ovalentaria</taxon>
        <taxon>Pomacentridae</taxon>
        <taxon>Amphiprion</taxon>
    </lineage>
</organism>
<evidence type="ECO:0000313" key="3">
    <source>
        <dbReference type="Ensembl" id="ENSAOCP00000011482.2"/>
    </source>
</evidence>
<keyword evidence="1" id="KW-1133">Transmembrane helix</keyword>
<sequence>MAPKVELAAALFCLLFCSLVQPAEAYDFGDALALLLGTVLSVVGLCAFLGWYARRRNGFSFKDACTAYCAYLTMLEVITVMSSCGCMPPVCNRALFEAQYHQSWVTSGLCCFNMLL</sequence>